<keyword evidence="3" id="KW-1133">Transmembrane helix</keyword>
<dbReference type="SUPFAM" id="SSF63817">
    <property type="entry name" value="Sortase"/>
    <property type="match status" value="1"/>
</dbReference>
<sequence>MTAKQSIRRGITVAQIVLAACVLAACAWLAWKWMGYTQASSVYEQLRESYAAEVDSIDFGTLSADYPGAVAWITVDGLDAINYPVMQASDNDYYLSFDATGASSVDGAVFLDYRNGSITNDLHAIVYAHNMADGSMFGTLSSFLDQDFYQSSGGMFTVYTAEGTFRYQVFAVQIVDPSDDAYMVGFTDKDVFDAYVQQLAASSVYDTGVTVTGNDQIVTLSTCSSSNRLIVSAKRVAG</sequence>
<dbReference type="RefSeq" id="WP_066662734.1">
    <property type="nucleotide sequence ID" value="NZ_CP011402.1"/>
</dbReference>
<dbReference type="Pfam" id="PF04203">
    <property type="entry name" value="Sortase"/>
    <property type="match status" value="1"/>
</dbReference>
<dbReference type="NCBIfam" id="TIGR03064">
    <property type="entry name" value="sortase_srtB"/>
    <property type="match status" value="1"/>
</dbReference>
<evidence type="ECO:0000313" key="5">
    <source>
        <dbReference type="Proteomes" id="UP000182975"/>
    </source>
</evidence>
<dbReference type="GO" id="GO:0016787">
    <property type="term" value="F:hydrolase activity"/>
    <property type="evidence" value="ECO:0007669"/>
    <property type="project" value="UniProtKB-KW"/>
</dbReference>
<dbReference type="InterPro" id="IPR023365">
    <property type="entry name" value="Sortase_dom-sf"/>
</dbReference>
<organism evidence="4 5">
    <name type="scientific">Denitrobacterium detoxificans</name>
    <dbReference type="NCBI Taxonomy" id="79604"/>
    <lineage>
        <taxon>Bacteria</taxon>
        <taxon>Bacillati</taxon>
        <taxon>Actinomycetota</taxon>
        <taxon>Coriobacteriia</taxon>
        <taxon>Eggerthellales</taxon>
        <taxon>Eggerthellaceae</taxon>
        <taxon>Denitrobacterium</taxon>
    </lineage>
</organism>
<dbReference type="InterPro" id="IPR005754">
    <property type="entry name" value="Sortase"/>
</dbReference>
<reference evidence="5" key="1">
    <citation type="submission" date="2016-10" db="EMBL/GenBank/DDBJ databases">
        <authorList>
            <person name="Varghese N."/>
        </authorList>
    </citation>
    <scope>NUCLEOTIDE SEQUENCE [LARGE SCALE GENOMIC DNA]</scope>
    <source>
        <strain evidence="5">DSM 21843</strain>
    </source>
</reference>
<dbReference type="EMBL" id="FOEC01000006">
    <property type="protein sequence ID" value="SEO77054.1"/>
    <property type="molecule type" value="Genomic_DNA"/>
</dbReference>
<feature type="transmembrane region" description="Helical" evidence="3">
    <location>
        <begin position="12"/>
        <end position="31"/>
    </location>
</feature>
<evidence type="ECO:0000256" key="2">
    <source>
        <dbReference type="PIRSR" id="PIRSR605754-1"/>
    </source>
</evidence>
<keyword evidence="3" id="KW-0472">Membrane</keyword>
<dbReference type="Gene3D" id="2.40.260.10">
    <property type="entry name" value="Sortase"/>
    <property type="match status" value="1"/>
</dbReference>
<dbReference type="CDD" id="cd05826">
    <property type="entry name" value="Sortase_B"/>
    <property type="match status" value="1"/>
</dbReference>
<feature type="active site" description="Proton donor/acceptor" evidence="2">
    <location>
        <position position="129"/>
    </location>
</feature>
<dbReference type="Proteomes" id="UP000182975">
    <property type="component" value="Unassembled WGS sequence"/>
</dbReference>
<evidence type="ECO:0000256" key="1">
    <source>
        <dbReference type="ARBA" id="ARBA00022801"/>
    </source>
</evidence>
<evidence type="ECO:0000256" key="3">
    <source>
        <dbReference type="SAM" id="Phobius"/>
    </source>
</evidence>
<dbReference type="PROSITE" id="PS51257">
    <property type="entry name" value="PROKAR_LIPOPROTEIN"/>
    <property type="match status" value="1"/>
</dbReference>
<keyword evidence="5" id="KW-1185">Reference proteome</keyword>
<dbReference type="InterPro" id="IPR009835">
    <property type="entry name" value="SrtB"/>
</dbReference>
<evidence type="ECO:0000313" key="4">
    <source>
        <dbReference type="EMBL" id="SEO77054.1"/>
    </source>
</evidence>
<protein>
    <submittedName>
        <fullName evidence="4">Sortase B</fullName>
    </submittedName>
</protein>
<dbReference type="AlphaFoldDB" id="A0A1H8SFC3"/>
<accession>A0A1H8SFC3</accession>
<keyword evidence="3" id="KW-0812">Transmembrane</keyword>
<keyword evidence="1" id="KW-0378">Hydrolase</keyword>
<proteinExistence type="predicted"/>
<name>A0A1H8SFC3_9ACTN</name>
<dbReference type="OrthoDB" id="3172795at2"/>
<gene>
    <name evidence="4" type="ORF">SAMN02910314_01144</name>
</gene>
<feature type="active site" description="Acyl-thioester intermediate" evidence="2">
    <location>
        <position position="223"/>
    </location>
</feature>